<dbReference type="GO" id="GO:0008173">
    <property type="term" value="F:RNA methyltransferase activity"/>
    <property type="evidence" value="ECO:0007669"/>
    <property type="project" value="InterPro"/>
</dbReference>
<dbReference type="PROSITE" id="PS51686">
    <property type="entry name" value="SAM_MT_RSMB_NOP"/>
    <property type="match status" value="1"/>
</dbReference>
<sequence length="284" mass="31377">HANKTISKYFRNRRYIGSKDRRAISDSIFNILRHHARLLWWTNDGIARLRTIASLVLLDGKSQQEVIDLFNGDGHAPPSLTPSELKLLKSCMGKSVDDPSMPLWLSSEVPEWLLNEMQPNWPLDLIEETNALNQPAPIDIRVNTLKTSRDNALMLLNNDGIKAKPTPFSPIGLRIHGRVNLQITTAFKGGFIELQDEGSQLISFLVDAKVGQKTIDFCAGGGGKTLALAALMNDGGPLIACDVNSFRLNKMHKRLKRAGVTNVTPNLLAGLSDPWIKETEASAH</sequence>
<dbReference type="AlphaFoldDB" id="A0A382VMF6"/>
<keyword evidence="2" id="KW-0808">Transferase</keyword>
<dbReference type="GO" id="GO:0003723">
    <property type="term" value="F:RNA binding"/>
    <property type="evidence" value="ECO:0007669"/>
    <property type="project" value="UniProtKB-KW"/>
</dbReference>
<evidence type="ECO:0000256" key="4">
    <source>
        <dbReference type="ARBA" id="ARBA00022884"/>
    </source>
</evidence>
<dbReference type="Gene3D" id="3.40.50.150">
    <property type="entry name" value="Vaccinia Virus protein VP39"/>
    <property type="match status" value="1"/>
</dbReference>
<protein>
    <recommendedName>
        <fullName evidence="5">SAM-dependent MTase RsmB/NOP-type domain-containing protein</fullName>
    </recommendedName>
</protein>
<dbReference type="EMBL" id="UINC01152740">
    <property type="protein sequence ID" value="SVD47081.1"/>
    <property type="molecule type" value="Genomic_DNA"/>
</dbReference>
<gene>
    <name evidence="6" type="ORF">METZ01_LOCUS399935</name>
</gene>
<dbReference type="Gene3D" id="3.30.70.1170">
    <property type="entry name" value="Sun protein, domain 3"/>
    <property type="match status" value="1"/>
</dbReference>
<dbReference type="InterPro" id="IPR001678">
    <property type="entry name" value="MeTrfase_RsmB-F_NOP2_dom"/>
</dbReference>
<evidence type="ECO:0000256" key="1">
    <source>
        <dbReference type="ARBA" id="ARBA00022603"/>
    </source>
</evidence>
<dbReference type="PANTHER" id="PTHR22807:SF53">
    <property type="entry name" value="RIBOSOMAL RNA SMALL SUBUNIT METHYLTRANSFERASE B-RELATED"/>
    <property type="match status" value="1"/>
</dbReference>
<accession>A0A382VMF6</accession>
<dbReference type="InterPro" id="IPR049560">
    <property type="entry name" value="MeTrfase_RsmB-F_NOP2_cat"/>
</dbReference>
<evidence type="ECO:0000313" key="6">
    <source>
        <dbReference type="EMBL" id="SVD47081.1"/>
    </source>
</evidence>
<keyword evidence="4" id="KW-0694">RNA-binding</keyword>
<feature type="non-terminal residue" evidence="6">
    <location>
        <position position="1"/>
    </location>
</feature>
<dbReference type="InterPro" id="IPR054728">
    <property type="entry name" value="RsmB-like_ferredoxin"/>
</dbReference>
<feature type="non-terminal residue" evidence="6">
    <location>
        <position position="284"/>
    </location>
</feature>
<dbReference type="InterPro" id="IPR029063">
    <property type="entry name" value="SAM-dependent_MTases_sf"/>
</dbReference>
<reference evidence="6" key="1">
    <citation type="submission" date="2018-05" db="EMBL/GenBank/DDBJ databases">
        <authorList>
            <person name="Lanie J.A."/>
            <person name="Ng W.-L."/>
            <person name="Kazmierczak K.M."/>
            <person name="Andrzejewski T.M."/>
            <person name="Davidsen T.M."/>
            <person name="Wayne K.J."/>
            <person name="Tettelin H."/>
            <person name="Glass J.I."/>
            <person name="Rusch D."/>
            <person name="Podicherti R."/>
            <person name="Tsui H.-C.T."/>
            <person name="Winkler M.E."/>
        </authorList>
    </citation>
    <scope>NUCLEOTIDE SEQUENCE</scope>
</reference>
<name>A0A382VMF6_9ZZZZ</name>
<organism evidence="6">
    <name type="scientific">marine metagenome</name>
    <dbReference type="NCBI Taxonomy" id="408172"/>
    <lineage>
        <taxon>unclassified sequences</taxon>
        <taxon>metagenomes</taxon>
        <taxon>ecological metagenomes</taxon>
    </lineage>
</organism>
<keyword evidence="3" id="KW-0949">S-adenosyl-L-methionine</keyword>
<dbReference type="InterPro" id="IPR023267">
    <property type="entry name" value="RCMT"/>
</dbReference>
<dbReference type="PRINTS" id="PR02008">
    <property type="entry name" value="RCMTFAMILY"/>
</dbReference>
<evidence type="ECO:0000259" key="5">
    <source>
        <dbReference type="PROSITE" id="PS51686"/>
    </source>
</evidence>
<dbReference type="Pfam" id="PF01189">
    <property type="entry name" value="Methyltr_RsmB-F"/>
    <property type="match status" value="1"/>
</dbReference>
<dbReference type="GO" id="GO:0001510">
    <property type="term" value="P:RNA methylation"/>
    <property type="evidence" value="ECO:0007669"/>
    <property type="project" value="InterPro"/>
</dbReference>
<dbReference type="Pfam" id="PF22458">
    <property type="entry name" value="RsmF-B_ferredox"/>
    <property type="match status" value="1"/>
</dbReference>
<evidence type="ECO:0000256" key="2">
    <source>
        <dbReference type="ARBA" id="ARBA00022679"/>
    </source>
</evidence>
<keyword evidence="1" id="KW-0489">Methyltransferase</keyword>
<evidence type="ECO:0000256" key="3">
    <source>
        <dbReference type="ARBA" id="ARBA00022691"/>
    </source>
</evidence>
<dbReference type="PANTHER" id="PTHR22807">
    <property type="entry name" value="NOP2 YEAST -RELATED NOL1/NOP2/FMU SUN DOMAIN-CONTAINING"/>
    <property type="match status" value="1"/>
</dbReference>
<feature type="domain" description="SAM-dependent MTase RsmB/NOP-type" evidence="5">
    <location>
        <begin position="128"/>
        <end position="284"/>
    </location>
</feature>
<dbReference type="SUPFAM" id="SSF53335">
    <property type="entry name" value="S-adenosyl-L-methionine-dependent methyltransferases"/>
    <property type="match status" value="1"/>
</dbReference>
<proteinExistence type="predicted"/>